<comment type="similarity">
    <text evidence="2">Belongs to the synaptogyrin family.</text>
</comment>
<accession>A0A8B9XRC0</accession>
<dbReference type="PROSITE" id="PS51225">
    <property type="entry name" value="MARVEL"/>
    <property type="match status" value="1"/>
</dbReference>
<dbReference type="GO" id="GO:0031594">
    <property type="term" value="C:neuromuscular junction"/>
    <property type="evidence" value="ECO:0007669"/>
    <property type="project" value="TreeGrafter"/>
</dbReference>
<comment type="subcellular location">
    <subcellularLocation>
        <location evidence="1">Membrane</location>
        <topology evidence="1">Multi-pass membrane protein</topology>
    </subcellularLocation>
</comment>
<evidence type="ECO:0000256" key="6">
    <source>
        <dbReference type="PROSITE-ProRule" id="PRU00581"/>
    </source>
</evidence>
<feature type="compositionally biased region" description="Polar residues" evidence="7">
    <location>
        <begin position="265"/>
        <end position="280"/>
    </location>
</feature>
<dbReference type="Pfam" id="PF01284">
    <property type="entry name" value="MARVEL"/>
    <property type="match status" value="1"/>
</dbReference>
<feature type="transmembrane region" description="Helical" evidence="8">
    <location>
        <begin position="65"/>
        <end position="82"/>
    </location>
</feature>
<evidence type="ECO:0000313" key="10">
    <source>
        <dbReference type="Ensembl" id="ENSBGRP00000025925.1"/>
    </source>
</evidence>
<dbReference type="InterPro" id="IPR008253">
    <property type="entry name" value="Marvel"/>
</dbReference>
<evidence type="ECO:0000256" key="5">
    <source>
        <dbReference type="ARBA" id="ARBA00023136"/>
    </source>
</evidence>
<feature type="domain" description="MARVEL" evidence="9">
    <location>
        <begin position="53"/>
        <end position="204"/>
    </location>
</feature>
<keyword evidence="11" id="KW-1185">Reference proteome</keyword>
<organism evidence="10 11">
    <name type="scientific">Bos mutus grunniens</name>
    <name type="common">Wild yak</name>
    <name type="synonym">Bos grunniens</name>
    <dbReference type="NCBI Taxonomy" id="30521"/>
    <lineage>
        <taxon>Eukaryota</taxon>
        <taxon>Metazoa</taxon>
        <taxon>Chordata</taxon>
        <taxon>Craniata</taxon>
        <taxon>Vertebrata</taxon>
        <taxon>Euteleostomi</taxon>
        <taxon>Mammalia</taxon>
        <taxon>Eutheria</taxon>
        <taxon>Laurasiatheria</taxon>
        <taxon>Artiodactyla</taxon>
        <taxon>Ruminantia</taxon>
        <taxon>Pecora</taxon>
        <taxon>Bovidae</taxon>
        <taxon>Bovinae</taxon>
        <taxon>Bos</taxon>
    </lineage>
</organism>
<gene>
    <name evidence="10" type="primary">SYNGR2</name>
</gene>
<feature type="region of interest" description="Disordered" evidence="7">
    <location>
        <begin position="1"/>
        <end position="40"/>
    </location>
</feature>
<sequence length="287" mass="30986">RVSGEGSGEGTRSPSSGRAGSPSSSRGKAGSGRPVSLPIRVPLRVPPGGVAHKGGSHSALPLPPAQVFALIVFSCIFGEGYSNTHDSQQQYCVFNRNEDACRYGSAIGVLAFLASAFFFVVDIYFPQISNATDRKYLVIGDLLFSALWTFLWFVGFCFLTNQWAATKKNDVRVEADSARAAITFSFFSIFSWVSGPRAGQGPGVSGEGWCRAELPKPRGSLQCVLAFLAYQRYKAGVDEFIQNYVDPTPDPSTAYASYPGVPADTYQQPPFTQNAESTEGYQPPPVY</sequence>
<reference evidence="10" key="2">
    <citation type="submission" date="2025-08" db="UniProtKB">
        <authorList>
            <consortium name="Ensembl"/>
        </authorList>
    </citation>
    <scope>IDENTIFICATION</scope>
</reference>
<keyword evidence="4 8" id="KW-1133">Transmembrane helix</keyword>
<dbReference type="InterPro" id="IPR016579">
    <property type="entry name" value="Synaptogyrin"/>
</dbReference>
<proteinExistence type="inferred from homology"/>
<dbReference type="PANTHER" id="PTHR10838">
    <property type="entry name" value="SYNAPTOGYRIN"/>
    <property type="match status" value="1"/>
</dbReference>
<name>A0A8B9XRC0_BOSMU</name>
<evidence type="ECO:0000256" key="3">
    <source>
        <dbReference type="ARBA" id="ARBA00022692"/>
    </source>
</evidence>
<dbReference type="GeneTree" id="ENSGT00950000182935"/>
<feature type="region of interest" description="Disordered" evidence="7">
    <location>
        <begin position="256"/>
        <end position="287"/>
    </location>
</feature>
<evidence type="ECO:0000256" key="1">
    <source>
        <dbReference type="ARBA" id="ARBA00004141"/>
    </source>
</evidence>
<dbReference type="Proteomes" id="UP000694520">
    <property type="component" value="Chromosome 19"/>
</dbReference>
<protein>
    <submittedName>
        <fullName evidence="10">Synaptogyrin 2</fullName>
    </submittedName>
</protein>
<dbReference type="AlphaFoldDB" id="A0A8B9XRC0"/>
<reference evidence="10" key="3">
    <citation type="submission" date="2025-09" db="UniProtKB">
        <authorList>
            <consortium name="Ensembl"/>
        </authorList>
    </citation>
    <scope>IDENTIFICATION</scope>
</reference>
<evidence type="ECO:0000256" key="2">
    <source>
        <dbReference type="ARBA" id="ARBA00010252"/>
    </source>
</evidence>
<feature type="transmembrane region" description="Helical" evidence="8">
    <location>
        <begin position="103"/>
        <end position="125"/>
    </location>
</feature>
<keyword evidence="3 6" id="KW-0812">Transmembrane</keyword>
<evidence type="ECO:0000256" key="8">
    <source>
        <dbReference type="SAM" id="Phobius"/>
    </source>
</evidence>
<feature type="transmembrane region" description="Helical" evidence="8">
    <location>
        <begin position="137"/>
        <end position="159"/>
    </location>
</feature>
<evidence type="ECO:0000256" key="7">
    <source>
        <dbReference type="SAM" id="MobiDB-lite"/>
    </source>
</evidence>
<evidence type="ECO:0000259" key="9">
    <source>
        <dbReference type="PROSITE" id="PS51225"/>
    </source>
</evidence>
<evidence type="ECO:0000313" key="11">
    <source>
        <dbReference type="Proteomes" id="UP000694520"/>
    </source>
</evidence>
<reference evidence="10" key="1">
    <citation type="submission" date="2019-05" db="EMBL/GenBank/DDBJ databases">
        <authorList>
            <person name="Zhang S."/>
            <person name="Liu J."/>
        </authorList>
    </citation>
    <scope>NUCLEOTIDE SEQUENCE [LARGE SCALE GENOMIC DNA]</scope>
</reference>
<evidence type="ECO:0000256" key="4">
    <source>
        <dbReference type="ARBA" id="ARBA00022989"/>
    </source>
</evidence>
<dbReference type="Ensembl" id="ENSBGRT00000029919.1">
    <property type="protein sequence ID" value="ENSBGRP00000025925.1"/>
    <property type="gene ID" value="ENSBGRG00000016265.1"/>
</dbReference>
<dbReference type="PANTHER" id="PTHR10838:SF19">
    <property type="entry name" value="SYNAPTOGYRIN-2 LIKE PROTEIN-RELATED"/>
    <property type="match status" value="1"/>
</dbReference>
<keyword evidence="5 6" id="KW-0472">Membrane</keyword>
<feature type="compositionally biased region" description="Low complexity" evidence="7">
    <location>
        <begin position="12"/>
        <end position="34"/>
    </location>
</feature>
<dbReference type="GO" id="GO:0030672">
    <property type="term" value="C:synaptic vesicle membrane"/>
    <property type="evidence" value="ECO:0007669"/>
    <property type="project" value="TreeGrafter"/>
</dbReference>